<sequence>MNSDSDEESKLLYLTKWDSQRKKQRKLEKKLLNEDDHAVHLSIPMIGSAKLTERICKALEAYDNEPPSSVQKDMFHGGINVLSLFSGINDAEVAFYCLGILLKIDVQELNDDRLEQLMSSFVEFDLVQSSEGHNEYHLDKENDQHRRSSNNVSRLEPTSRYNQSAGSDLFMAL</sequence>
<dbReference type="GO" id="GO:0005634">
    <property type="term" value="C:nucleus"/>
    <property type="evidence" value="ECO:0007669"/>
    <property type="project" value="TreeGrafter"/>
</dbReference>
<comment type="caution">
    <text evidence="2">The sequence shown here is derived from an EMBL/GenBank/DDBJ whole genome shotgun (WGS) entry which is preliminary data.</text>
</comment>
<dbReference type="PANTHER" id="PTHR23068">
    <property type="entry name" value="DNA CYTOSINE-5- -METHYLTRANSFERASE 3-RELATED"/>
    <property type="match status" value="1"/>
</dbReference>
<reference evidence="2" key="1">
    <citation type="submission" date="2019-09" db="EMBL/GenBank/DDBJ databases">
        <title>Draft genome information of white flower Hibiscus syriacus.</title>
        <authorList>
            <person name="Kim Y.-M."/>
        </authorList>
    </citation>
    <scope>NUCLEOTIDE SEQUENCE [LARGE SCALE GENOMIC DNA]</scope>
    <source>
        <strain evidence="2">YM2019G1</strain>
    </source>
</reference>
<gene>
    <name evidence="2" type="ORF">F3Y22_tig00110393pilonHSYRG00234</name>
</gene>
<dbReference type="AlphaFoldDB" id="A0A6A3AUC3"/>
<feature type="compositionally biased region" description="Basic and acidic residues" evidence="1">
    <location>
        <begin position="136"/>
        <end position="146"/>
    </location>
</feature>
<keyword evidence="3" id="KW-1185">Reference proteome</keyword>
<dbReference type="Proteomes" id="UP000436088">
    <property type="component" value="Unassembled WGS sequence"/>
</dbReference>
<evidence type="ECO:0000313" key="2">
    <source>
        <dbReference type="EMBL" id="KAE8706462.1"/>
    </source>
</evidence>
<accession>A0A6A3AUC3</accession>
<evidence type="ECO:0000313" key="3">
    <source>
        <dbReference type="Proteomes" id="UP000436088"/>
    </source>
</evidence>
<organism evidence="2 3">
    <name type="scientific">Hibiscus syriacus</name>
    <name type="common">Rose of Sharon</name>
    <dbReference type="NCBI Taxonomy" id="106335"/>
    <lineage>
        <taxon>Eukaryota</taxon>
        <taxon>Viridiplantae</taxon>
        <taxon>Streptophyta</taxon>
        <taxon>Embryophyta</taxon>
        <taxon>Tracheophyta</taxon>
        <taxon>Spermatophyta</taxon>
        <taxon>Magnoliopsida</taxon>
        <taxon>eudicotyledons</taxon>
        <taxon>Gunneridae</taxon>
        <taxon>Pentapetalae</taxon>
        <taxon>rosids</taxon>
        <taxon>malvids</taxon>
        <taxon>Malvales</taxon>
        <taxon>Malvaceae</taxon>
        <taxon>Malvoideae</taxon>
        <taxon>Hibiscus</taxon>
    </lineage>
</organism>
<dbReference type="GO" id="GO:0003886">
    <property type="term" value="F:DNA (cytosine-5-)-methyltransferase activity"/>
    <property type="evidence" value="ECO:0007669"/>
    <property type="project" value="TreeGrafter"/>
</dbReference>
<protein>
    <submittedName>
        <fullName evidence="2">Uncharacterized protein</fullName>
    </submittedName>
</protein>
<dbReference type="PANTHER" id="PTHR23068:SF25">
    <property type="entry name" value="DNA (CYTOSINE-5)-METHYLTRANSFERASE DRM2"/>
    <property type="match status" value="1"/>
</dbReference>
<dbReference type="EMBL" id="VEPZ02000970">
    <property type="protein sequence ID" value="KAE8706462.1"/>
    <property type="molecule type" value="Genomic_DNA"/>
</dbReference>
<feature type="region of interest" description="Disordered" evidence="1">
    <location>
        <begin position="136"/>
        <end position="173"/>
    </location>
</feature>
<evidence type="ECO:0000256" key="1">
    <source>
        <dbReference type="SAM" id="MobiDB-lite"/>
    </source>
</evidence>
<name>A0A6A3AUC3_HIBSY</name>
<proteinExistence type="predicted"/>
<dbReference type="InterPro" id="IPR050390">
    <property type="entry name" value="C5-Methyltransferase"/>
</dbReference>